<dbReference type="AlphaFoldDB" id="A0A6J4UKS3"/>
<dbReference type="GO" id="GO:0004673">
    <property type="term" value="F:protein histidine kinase activity"/>
    <property type="evidence" value="ECO:0007669"/>
    <property type="project" value="UniProtKB-EC"/>
</dbReference>
<dbReference type="PROSITE" id="PS50109">
    <property type="entry name" value="HIS_KIN"/>
    <property type="match status" value="1"/>
</dbReference>
<evidence type="ECO:0000313" key="7">
    <source>
        <dbReference type="EMBL" id="CAA9553327.1"/>
    </source>
</evidence>
<dbReference type="InterPro" id="IPR003594">
    <property type="entry name" value="HATPase_dom"/>
</dbReference>
<accession>A0A6J4UKS3</accession>
<dbReference type="PRINTS" id="PR00344">
    <property type="entry name" value="BCTRLSENSOR"/>
</dbReference>
<dbReference type="CDD" id="cd00075">
    <property type="entry name" value="HATPase"/>
    <property type="match status" value="1"/>
</dbReference>
<dbReference type="PANTHER" id="PTHR43711">
    <property type="entry name" value="TWO-COMPONENT HISTIDINE KINASE"/>
    <property type="match status" value="1"/>
</dbReference>
<proteinExistence type="predicted"/>
<gene>
    <name evidence="7" type="ORF">AVDCRST_MAG73-3003</name>
</gene>
<name>A0A6J4UKS3_9BACT</name>
<protein>
    <recommendedName>
        <fullName evidence="2">histidine kinase</fullName>
        <ecNumber evidence="2">2.7.13.3</ecNumber>
    </recommendedName>
</protein>
<dbReference type="PANTHER" id="PTHR43711:SF1">
    <property type="entry name" value="HISTIDINE KINASE 1"/>
    <property type="match status" value="1"/>
</dbReference>
<dbReference type="SMART" id="SM00387">
    <property type="entry name" value="HATPase_c"/>
    <property type="match status" value="1"/>
</dbReference>
<evidence type="ECO:0000256" key="5">
    <source>
        <dbReference type="ARBA" id="ARBA00023012"/>
    </source>
</evidence>
<dbReference type="InterPro" id="IPR050736">
    <property type="entry name" value="Sensor_HK_Regulatory"/>
</dbReference>
<dbReference type="InterPro" id="IPR036890">
    <property type="entry name" value="HATPase_C_sf"/>
</dbReference>
<reference evidence="7" key="1">
    <citation type="submission" date="2020-02" db="EMBL/GenBank/DDBJ databases">
        <authorList>
            <person name="Meier V. D."/>
        </authorList>
    </citation>
    <scope>NUCLEOTIDE SEQUENCE</scope>
    <source>
        <strain evidence="7">AVDCRST_MAG73</strain>
    </source>
</reference>
<comment type="catalytic activity">
    <reaction evidence="1">
        <text>ATP + protein L-histidine = ADP + protein N-phospho-L-histidine.</text>
        <dbReference type="EC" id="2.7.13.3"/>
    </reaction>
</comment>
<evidence type="ECO:0000256" key="3">
    <source>
        <dbReference type="ARBA" id="ARBA00022679"/>
    </source>
</evidence>
<evidence type="ECO:0000256" key="1">
    <source>
        <dbReference type="ARBA" id="ARBA00000085"/>
    </source>
</evidence>
<dbReference type="InterPro" id="IPR005467">
    <property type="entry name" value="His_kinase_dom"/>
</dbReference>
<dbReference type="Gene3D" id="3.30.565.10">
    <property type="entry name" value="Histidine kinase-like ATPase, C-terminal domain"/>
    <property type="match status" value="1"/>
</dbReference>
<dbReference type="EC" id="2.7.13.3" evidence="2"/>
<dbReference type="SUPFAM" id="SSF55874">
    <property type="entry name" value="ATPase domain of HSP90 chaperone/DNA topoisomerase II/histidine kinase"/>
    <property type="match status" value="1"/>
</dbReference>
<keyword evidence="5" id="KW-0902">Two-component regulatory system</keyword>
<feature type="domain" description="Histidine kinase" evidence="6">
    <location>
        <begin position="1"/>
        <end position="100"/>
    </location>
</feature>
<evidence type="ECO:0000256" key="4">
    <source>
        <dbReference type="ARBA" id="ARBA00022777"/>
    </source>
</evidence>
<dbReference type="GO" id="GO:0000160">
    <property type="term" value="P:phosphorelay signal transduction system"/>
    <property type="evidence" value="ECO:0007669"/>
    <property type="project" value="UniProtKB-KW"/>
</dbReference>
<dbReference type="EMBL" id="CADCWE010000202">
    <property type="protein sequence ID" value="CAA9553327.1"/>
    <property type="molecule type" value="Genomic_DNA"/>
</dbReference>
<sequence>MLNALANAHRHTPAGTRITVAGRLDGDEVRVAIRDRGPGIPEAELEAVFARFHRLAAATSGSGLGLAIARGIVELHGGRMWAESRPGEGVTFHVALPAHLEEGRG</sequence>
<dbReference type="InterPro" id="IPR004358">
    <property type="entry name" value="Sig_transdc_His_kin-like_C"/>
</dbReference>
<keyword evidence="4" id="KW-0418">Kinase</keyword>
<dbReference type="Pfam" id="PF02518">
    <property type="entry name" value="HATPase_c"/>
    <property type="match status" value="1"/>
</dbReference>
<organism evidence="7">
    <name type="scientific">uncultured Thermomicrobiales bacterium</name>
    <dbReference type="NCBI Taxonomy" id="1645740"/>
    <lineage>
        <taxon>Bacteria</taxon>
        <taxon>Pseudomonadati</taxon>
        <taxon>Thermomicrobiota</taxon>
        <taxon>Thermomicrobia</taxon>
        <taxon>Thermomicrobiales</taxon>
        <taxon>environmental samples</taxon>
    </lineage>
</organism>
<evidence type="ECO:0000256" key="2">
    <source>
        <dbReference type="ARBA" id="ARBA00012438"/>
    </source>
</evidence>
<keyword evidence="3" id="KW-0808">Transferase</keyword>
<evidence type="ECO:0000259" key="6">
    <source>
        <dbReference type="PROSITE" id="PS50109"/>
    </source>
</evidence>